<dbReference type="EMBL" id="UINC01194553">
    <property type="protein sequence ID" value="SVE10694.1"/>
    <property type="molecule type" value="Genomic_DNA"/>
</dbReference>
<sequence length="250" mass="27078">SELWSITLSDVATNYIDPDDSRTRISISENLMQDAAGNGNSAASFIFKFDVTQPTLAISAQRVDDSNNVLGTISQSGKYKFTDDVLFTFTWTESNPWANDADPHPNPFLNNDIDKSGFVAGQDGAFTTVNDLTYTLRFDQTHLEEAGQMISVTVQTGSIVDSALNTGPALEQLFSFYFDQTAPGTTRGAENGGVWQENNISVKATSDGYVGNAAYITQDMHHGGLNDGNAETYEITFDWNGTAAGDEPLP</sequence>
<name>A0A383ASN0_9ZZZZ</name>
<feature type="non-terminal residue" evidence="1">
    <location>
        <position position="1"/>
    </location>
</feature>
<protein>
    <submittedName>
        <fullName evidence="1">Uncharacterized protein</fullName>
    </submittedName>
</protein>
<proteinExistence type="predicted"/>
<dbReference type="AlphaFoldDB" id="A0A383ASN0"/>
<accession>A0A383ASN0</accession>
<organism evidence="1">
    <name type="scientific">marine metagenome</name>
    <dbReference type="NCBI Taxonomy" id="408172"/>
    <lineage>
        <taxon>unclassified sequences</taxon>
        <taxon>metagenomes</taxon>
        <taxon>ecological metagenomes</taxon>
    </lineage>
</organism>
<evidence type="ECO:0000313" key="1">
    <source>
        <dbReference type="EMBL" id="SVE10694.1"/>
    </source>
</evidence>
<gene>
    <name evidence="1" type="ORF">METZ01_LOCUS463548</name>
</gene>
<feature type="non-terminal residue" evidence="1">
    <location>
        <position position="250"/>
    </location>
</feature>
<reference evidence="1" key="1">
    <citation type="submission" date="2018-05" db="EMBL/GenBank/DDBJ databases">
        <authorList>
            <person name="Lanie J.A."/>
            <person name="Ng W.-L."/>
            <person name="Kazmierczak K.M."/>
            <person name="Andrzejewski T.M."/>
            <person name="Davidsen T.M."/>
            <person name="Wayne K.J."/>
            <person name="Tettelin H."/>
            <person name="Glass J.I."/>
            <person name="Rusch D."/>
            <person name="Podicherti R."/>
            <person name="Tsui H.-C.T."/>
            <person name="Winkler M.E."/>
        </authorList>
    </citation>
    <scope>NUCLEOTIDE SEQUENCE</scope>
</reference>